<keyword evidence="2" id="KW-1185">Reference proteome</keyword>
<comment type="caution">
    <text evidence="1">The sequence shown here is derived from an EMBL/GenBank/DDBJ whole genome shotgun (WGS) entry which is preliminary data.</text>
</comment>
<dbReference type="Pfam" id="PF00300">
    <property type="entry name" value="His_Phos_1"/>
    <property type="match status" value="1"/>
</dbReference>
<dbReference type="InterPro" id="IPR013078">
    <property type="entry name" value="His_Pase_superF_clade-1"/>
</dbReference>
<protein>
    <submittedName>
        <fullName evidence="1">Histidine phosphatase family protein</fullName>
    </submittedName>
</protein>
<dbReference type="RefSeq" id="WP_228866958.1">
    <property type="nucleotide sequence ID" value="NZ_JAHUVW010000001.1"/>
</dbReference>
<reference evidence="1 2" key="1">
    <citation type="submission" date="2021-07" db="EMBL/GenBank/DDBJ databases">
        <title>Sequencing Streptomyces halstedii LGO-A4 genome an citrus endophytic actinomycete.</title>
        <authorList>
            <person name="Samborskyy M."/>
            <person name="Scott N."/>
            <person name="Deglau R."/>
            <person name="Dickens S."/>
            <person name="Oliveira L.G."/>
        </authorList>
    </citation>
    <scope>NUCLEOTIDE SEQUENCE [LARGE SCALE GENOMIC DNA]</scope>
    <source>
        <strain evidence="1 2">LGO-A4</strain>
    </source>
</reference>
<sequence>MTSRLVLVSPATSAALRQARFDADGPVDAAGAAQARAAATALPRAARVAVSPGARCHGTAAGLGLGAGDFAAPAALDVGRWRGRTLDEVTAAEPEAVARWLTDPASAPHGGETVRDLCVRVGAWLDTVGRSDGRTLAVVEPEVVRAAVLHALGLPATVFWRLDVPPLTATELSGRAGRWNLRLGRPLVGPPAPPTAG</sequence>
<dbReference type="SUPFAM" id="SSF53254">
    <property type="entry name" value="Phosphoglycerate mutase-like"/>
    <property type="match status" value="1"/>
</dbReference>
<dbReference type="Gene3D" id="3.40.50.1240">
    <property type="entry name" value="Phosphoglycerate mutase-like"/>
    <property type="match status" value="1"/>
</dbReference>
<dbReference type="InterPro" id="IPR029033">
    <property type="entry name" value="His_PPase_superfam"/>
</dbReference>
<accession>A0ABS6TIG9</accession>
<dbReference type="EMBL" id="JAHUVW010000001">
    <property type="protein sequence ID" value="MBV7668006.1"/>
    <property type="molecule type" value="Genomic_DNA"/>
</dbReference>
<proteinExistence type="predicted"/>
<organism evidence="1 2">
    <name type="scientific">Streptomyces halstedii</name>
    <dbReference type="NCBI Taxonomy" id="1944"/>
    <lineage>
        <taxon>Bacteria</taxon>
        <taxon>Bacillati</taxon>
        <taxon>Actinomycetota</taxon>
        <taxon>Actinomycetes</taxon>
        <taxon>Kitasatosporales</taxon>
        <taxon>Streptomycetaceae</taxon>
        <taxon>Streptomyces</taxon>
    </lineage>
</organism>
<gene>
    <name evidence="1" type="ORF">STHAL_00625</name>
</gene>
<name>A0ABS6TIG9_STRHA</name>
<evidence type="ECO:0000313" key="2">
    <source>
        <dbReference type="Proteomes" id="UP000735541"/>
    </source>
</evidence>
<evidence type="ECO:0000313" key="1">
    <source>
        <dbReference type="EMBL" id="MBV7668006.1"/>
    </source>
</evidence>
<dbReference type="Proteomes" id="UP000735541">
    <property type="component" value="Unassembled WGS sequence"/>
</dbReference>